<organism evidence="7 8">
    <name type="scientific">SAR86 cluster bacterium</name>
    <dbReference type="NCBI Taxonomy" id="2030880"/>
    <lineage>
        <taxon>Bacteria</taxon>
        <taxon>Pseudomonadati</taxon>
        <taxon>Pseudomonadota</taxon>
        <taxon>Gammaproteobacteria</taxon>
        <taxon>SAR86 cluster</taxon>
    </lineage>
</organism>
<keyword evidence="2 7" id="KW-0645">Protease</keyword>
<comment type="caution">
    <text evidence="7">The sequence shown here is derived from an EMBL/GenBank/DDBJ whole genome shotgun (WGS) entry which is preliminary data.</text>
</comment>
<evidence type="ECO:0000256" key="3">
    <source>
        <dbReference type="ARBA" id="ARBA00022801"/>
    </source>
</evidence>
<feature type="domain" description="PDZ" evidence="6">
    <location>
        <begin position="225"/>
        <end position="323"/>
    </location>
</feature>
<dbReference type="PROSITE" id="PS50106">
    <property type="entry name" value="PDZ"/>
    <property type="match status" value="2"/>
</dbReference>
<sequence length="438" mass="45502">MITAAMLLLVAQAQAISATALQQGIPSLAPMLEQVTPAVVSIRVSKVMPTSGRDREQLGLSYATGAGSGVIVDAVQGLIITNHHVVANASRITVRLSDQRTLEAVLLGSDPGTDVALLQVEAEDLTEIAFADVSTVAVGDYVVAIGNPFGIGQTVTSGIVSALGRAGINNDNYEDFIQTDAAINLGNSGGALVDMEGNLIGINTAIISGSGGSNGIGFAVPTDMVVSVMEHLKRDGEVRRGLLGVTIADATADIVAALEVDVEYGAVVTSVMPDSAAEKAGVQLSDVIVEIDGKEVRGSRQLRNIVGLMLQDQQVELVLYRNGIRESVQARIGGATGQAVAGNSAVAIRSEFRGAILEVVKDDNNHVNQGIEVVSLSQLGAAWAAGLREGDVIVEVNRRSTADIEAFNRATSASAADSRNSISALTVIREGRRILMFL</sequence>
<dbReference type="GO" id="GO:0006515">
    <property type="term" value="P:protein quality control for misfolded or incompletely synthesized proteins"/>
    <property type="evidence" value="ECO:0007669"/>
    <property type="project" value="TreeGrafter"/>
</dbReference>
<dbReference type="Pfam" id="PF00595">
    <property type="entry name" value="PDZ"/>
    <property type="match status" value="1"/>
</dbReference>
<proteinExistence type="inferred from homology"/>
<dbReference type="InterPro" id="IPR009003">
    <property type="entry name" value="Peptidase_S1_PA"/>
</dbReference>
<dbReference type="Pfam" id="PF13180">
    <property type="entry name" value="PDZ_2"/>
    <property type="match status" value="1"/>
</dbReference>
<evidence type="ECO:0000256" key="1">
    <source>
        <dbReference type="ARBA" id="ARBA00010541"/>
    </source>
</evidence>
<name>A0A2A4X5I2_9GAMM</name>
<feature type="signal peptide" evidence="5">
    <location>
        <begin position="1"/>
        <end position="20"/>
    </location>
</feature>
<reference evidence="8" key="1">
    <citation type="submission" date="2017-08" db="EMBL/GenBank/DDBJ databases">
        <title>A dynamic microbial community with high functional redundancy inhabits the cold, oxic subseafloor aquifer.</title>
        <authorList>
            <person name="Tully B.J."/>
            <person name="Wheat C.G."/>
            <person name="Glazer B.T."/>
            <person name="Huber J.A."/>
        </authorList>
    </citation>
    <scope>NUCLEOTIDE SEQUENCE [LARGE SCALE GENOMIC DNA]</scope>
</reference>
<dbReference type="Gene3D" id="2.40.10.120">
    <property type="match status" value="1"/>
</dbReference>
<dbReference type="PANTHER" id="PTHR22939:SF129">
    <property type="entry name" value="SERINE PROTEASE HTRA2, MITOCHONDRIAL"/>
    <property type="match status" value="1"/>
</dbReference>
<keyword evidence="3" id="KW-0378">Hydrolase</keyword>
<dbReference type="EMBL" id="NVUL01000043">
    <property type="protein sequence ID" value="PCI77766.1"/>
    <property type="molecule type" value="Genomic_DNA"/>
</dbReference>
<evidence type="ECO:0000313" key="8">
    <source>
        <dbReference type="Proteomes" id="UP000218767"/>
    </source>
</evidence>
<feature type="domain" description="PDZ" evidence="6">
    <location>
        <begin position="345"/>
        <end position="431"/>
    </location>
</feature>
<dbReference type="PRINTS" id="PR00834">
    <property type="entry name" value="PROTEASES2C"/>
</dbReference>
<dbReference type="GO" id="GO:0004252">
    <property type="term" value="F:serine-type endopeptidase activity"/>
    <property type="evidence" value="ECO:0007669"/>
    <property type="project" value="InterPro"/>
</dbReference>
<dbReference type="Gene3D" id="2.30.42.10">
    <property type="match status" value="2"/>
</dbReference>
<dbReference type="SUPFAM" id="SSF50494">
    <property type="entry name" value="Trypsin-like serine proteases"/>
    <property type="match status" value="1"/>
</dbReference>
<evidence type="ECO:0000259" key="6">
    <source>
        <dbReference type="PROSITE" id="PS50106"/>
    </source>
</evidence>
<dbReference type="Pfam" id="PF13365">
    <property type="entry name" value="Trypsin_2"/>
    <property type="match status" value="1"/>
</dbReference>
<evidence type="ECO:0000313" key="7">
    <source>
        <dbReference type="EMBL" id="PCI77766.1"/>
    </source>
</evidence>
<dbReference type="InterPro" id="IPR001940">
    <property type="entry name" value="Peptidase_S1C"/>
</dbReference>
<evidence type="ECO:0000256" key="5">
    <source>
        <dbReference type="SAM" id="SignalP"/>
    </source>
</evidence>
<dbReference type="InterPro" id="IPR036034">
    <property type="entry name" value="PDZ_sf"/>
</dbReference>
<feature type="chain" id="PRO_5012540047" evidence="5">
    <location>
        <begin position="21"/>
        <end position="438"/>
    </location>
</feature>
<dbReference type="SMART" id="SM00228">
    <property type="entry name" value="PDZ"/>
    <property type="match status" value="2"/>
</dbReference>
<dbReference type="SUPFAM" id="SSF50156">
    <property type="entry name" value="PDZ domain-like"/>
    <property type="match status" value="2"/>
</dbReference>
<dbReference type="Proteomes" id="UP000218767">
    <property type="component" value="Unassembled WGS sequence"/>
</dbReference>
<keyword evidence="4" id="KW-0720">Serine protease</keyword>
<evidence type="ECO:0000256" key="2">
    <source>
        <dbReference type="ARBA" id="ARBA00022670"/>
    </source>
</evidence>
<protein>
    <submittedName>
        <fullName evidence="7">Serine endoprotease DegQ</fullName>
    </submittedName>
</protein>
<dbReference type="PANTHER" id="PTHR22939">
    <property type="entry name" value="SERINE PROTEASE FAMILY S1C HTRA-RELATED"/>
    <property type="match status" value="1"/>
</dbReference>
<dbReference type="GO" id="GO:0042597">
    <property type="term" value="C:periplasmic space"/>
    <property type="evidence" value="ECO:0007669"/>
    <property type="project" value="TreeGrafter"/>
</dbReference>
<keyword evidence="5" id="KW-0732">Signal</keyword>
<gene>
    <name evidence="7" type="ORF">COB20_07385</name>
</gene>
<dbReference type="InterPro" id="IPR001478">
    <property type="entry name" value="PDZ"/>
</dbReference>
<comment type="similarity">
    <text evidence="1">Belongs to the peptidase S1C family.</text>
</comment>
<dbReference type="AlphaFoldDB" id="A0A2A4X5I2"/>
<evidence type="ECO:0000256" key="4">
    <source>
        <dbReference type="ARBA" id="ARBA00022825"/>
    </source>
</evidence>
<accession>A0A2A4X5I2</accession>